<comment type="caution">
    <text evidence="1">The sequence shown here is derived from an EMBL/GenBank/DDBJ whole genome shotgun (WGS) entry which is preliminary data.</text>
</comment>
<dbReference type="GeneID" id="62233020"/>
<evidence type="ECO:0000313" key="2">
    <source>
        <dbReference type="Proteomes" id="UP000783213"/>
    </source>
</evidence>
<dbReference type="Proteomes" id="UP000783213">
    <property type="component" value="Unassembled WGS sequence"/>
</dbReference>
<proteinExistence type="predicted"/>
<organism evidence="1 2">
    <name type="scientific">Botrytis deweyae</name>
    <dbReference type="NCBI Taxonomy" id="2478750"/>
    <lineage>
        <taxon>Eukaryota</taxon>
        <taxon>Fungi</taxon>
        <taxon>Dikarya</taxon>
        <taxon>Ascomycota</taxon>
        <taxon>Pezizomycotina</taxon>
        <taxon>Leotiomycetes</taxon>
        <taxon>Helotiales</taxon>
        <taxon>Sclerotiniaceae</taxon>
        <taxon>Botrytis</taxon>
    </lineage>
</organism>
<dbReference type="RefSeq" id="XP_038809659.1">
    <property type="nucleotide sequence ID" value="XM_038953869.1"/>
</dbReference>
<name>A0ABQ7IKE2_9HELO</name>
<evidence type="ECO:0000313" key="1">
    <source>
        <dbReference type="EMBL" id="KAF7926862.1"/>
    </source>
</evidence>
<accession>A0ABQ7IKE2</accession>
<gene>
    <name evidence="1" type="ORF">EAE98_006246</name>
</gene>
<protein>
    <submittedName>
        <fullName evidence="1">Uncharacterized protein</fullName>
    </submittedName>
</protein>
<dbReference type="EMBL" id="RCSX01000013">
    <property type="protein sequence ID" value="KAF7926862.1"/>
    <property type="molecule type" value="Genomic_DNA"/>
</dbReference>
<keyword evidence="2" id="KW-1185">Reference proteome</keyword>
<sequence length="148" mass="16494">MAVDTQEGNTWPYGTGVGPPPGQLYRYKDLGFVTLVKLCFAPRGNGRSAISIQALRVCNFDQPLLPLQGNSRSARSIFNLDFHHTVTWIELLFALRDNNRSAIDTSTSGFATLINPCFALQDDNHSVVSIFNLDFHHVVIWIEPSFAL</sequence>
<reference evidence="1 2" key="1">
    <citation type="journal article" date="2020" name="Genome Biol. Evol.">
        <title>Comparative genomics of Sclerotiniaceae.</title>
        <authorList>
            <person name="Valero Jimenez C.A."/>
            <person name="Steentjes M."/>
            <person name="Scholten O.E."/>
            <person name="Van Kan J.A.L."/>
        </authorList>
    </citation>
    <scope>NUCLEOTIDE SEQUENCE [LARGE SCALE GENOMIC DNA]</scope>
    <source>
        <strain evidence="1 2">B1</strain>
    </source>
</reference>